<dbReference type="InterPro" id="IPR002121">
    <property type="entry name" value="HRDC_dom"/>
</dbReference>
<dbReference type="SUPFAM" id="SSF47819">
    <property type="entry name" value="HRDC-like"/>
    <property type="match status" value="1"/>
</dbReference>
<comment type="caution">
    <text evidence="4">The sequence shown here is derived from an EMBL/GenBank/DDBJ whole genome shotgun (WGS) entry which is preliminary data.</text>
</comment>
<dbReference type="GO" id="GO:0071036">
    <property type="term" value="P:nuclear polyadenylation-dependent snoRNA catabolic process"/>
    <property type="evidence" value="ECO:0007669"/>
    <property type="project" value="TreeGrafter"/>
</dbReference>
<comment type="subcellular location">
    <subcellularLocation>
        <location evidence="1">Nucleus</location>
    </subcellularLocation>
</comment>
<evidence type="ECO:0000259" key="3">
    <source>
        <dbReference type="PROSITE" id="PS50967"/>
    </source>
</evidence>
<dbReference type="Pfam" id="PF01612">
    <property type="entry name" value="DNA_pol_A_exo1"/>
    <property type="match status" value="1"/>
</dbReference>
<dbReference type="GO" id="GO:0071037">
    <property type="term" value="P:nuclear polyadenylation-dependent snRNA catabolic process"/>
    <property type="evidence" value="ECO:0007669"/>
    <property type="project" value="TreeGrafter"/>
</dbReference>
<dbReference type="SMART" id="SM00341">
    <property type="entry name" value="HRDC"/>
    <property type="match status" value="1"/>
</dbReference>
<dbReference type="GO" id="GO:0000176">
    <property type="term" value="C:nuclear exosome (RNase complex)"/>
    <property type="evidence" value="ECO:0007669"/>
    <property type="project" value="TreeGrafter"/>
</dbReference>
<dbReference type="PROSITE" id="PS50967">
    <property type="entry name" value="HRDC"/>
    <property type="match status" value="1"/>
</dbReference>
<dbReference type="GO" id="GO:0071040">
    <property type="term" value="P:nuclear polyadenylation-dependent antisense transcript catabolic process"/>
    <property type="evidence" value="ECO:0007669"/>
    <property type="project" value="TreeGrafter"/>
</dbReference>
<evidence type="ECO:0000313" key="4">
    <source>
        <dbReference type="EMBL" id="KAF5197198.1"/>
    </source>
</evidence>
<keyword evidence="5" id="KW-1185">Reference proteome</keyword>
<dbReference type="InterPro" id="IPR002562">
    <property type="entry name" value="3'-5'_exonuclease_dom"/>
</dbReference>
<dbReference type="GO" id="GO:0003727">
    <property type="term" value="F:single-stranded RNA binding"/>
    <property type="evidence" value="ECO:0007669"/>
    <property type="project" value="TreeGrafter"/>
</dbReference>
<dbReference type="FunFam" id="1.10.150.80:FF:000001">
    <property type="entry name" value="Putative exosome component 10"/>
    <property type="match status" value="1"/>
</dbReference>
<dbReference type="SUPFAM" id="SSF53098">
    <property type="entry name" value="Ribonuclease H-like"/>
    <property type="match status" value="1"/>
</dbReference>
<accession>A0A7J6WJR0</accession>
<dbReference type="InterPro" id="IPR010997">
    <property type="entry name" value="HRDC-like_sf"/>
</dbReference>
<dbReference type="AlphaFoldDB" id="A0A7J6WJR0"/>
<dbReference type="InterPro" id="IPR012337">
    <property type="entry name" value="RNaseH-like_sf"/>
</dbReference>
<dbReference type="GO" id="GO:0071051">
    <property type="term" value="P:poly(A)-dependent snoRNA 3'-end processing"/>
    <property type="evidence" value="ECO:0007669"/>
    <property type="project" value="TreeGrafter"/>
</dbReference>
<evidence type="ECO:0000256" key="2">
    <source>
        <dbReference type="ARBA" id="ARBA00023242"/>
    </source>
</evidence>
<feature type="domain" description="HRDC" evidence="3">
    <location>
        <begin position="130"/>
        <end position="210"/>
    </location>
</feature>
<dbReference type="GO" id="GO:0071044">
    <property type="term" value="P:histone mRNA catabolic process"/>
    <property type="evidence" value="ECO:0007669"/>
    <property type="project" value="TreeGrafter"/>
</dbReference>
<dbReference type="GO" id="GO:0000467">
    <property type="term" value="P:exonucleolytic trimming to generate mature 3'-end of 5.8S rRNA from tricistronic rRNA transcript (SSU-rRNA, 5.8S rRNA, LSU-rRNA)"/>
    <property type="evidence" value="ECO:0007669"/>
    <property type="project" value="InterPro"/>
</dbReference>
<dbReference type="PANTHER" id="PTHR12124:SF47">
    <property type="entry name" value="EXOSOME COMPONENT 10"/>
    <property type="match status" value="1"/>
</dbReference>
<dbReference type="Proteomes" id="UP000554482">
    <property type="component" value="Unassembled WGS sequence"/>
</dbReference>
<dbReference type="GO" id="GO:0071038">
    <property type="term" value="P:TRAMP-dependent tRNA surveillance pathway"/>
    <property type="evidence" value="ECO:0007669"/>
    <property type="project" value="TreeGrafter"/>
</dbReference>
<dbReference type="InterPro" id="IPR045092">
    <property type="entry name" value="Rrp6-like"/>
</dbReference>
<reference evidence="4 5" key="1">
    <citation type="submission" date="2020-06" db="EMBL/GenBank/DDBJ databases">
        <title>Transcriptomic and genomic resources for Thalictrum thalictroides and T. hernandezii: Facilitating candidate gene discovery in an emerging model plant lineage.</title>
        <authorList>
            <person name="Arias T."/>
            <person name="Riano-Pachon D.M."/>
            <person name="Di Stilio V.S."/>
        </authorList>
    </citation>
    <scope>NUCLEOTIDE SEQUENCE [LARGE SCALE GENOMIC DNA]</scope>
    <source>
        <strain evidence="5">cv. WT478/WT964</strain>
        <tissue evidence="4">Leaves</tissue>
    </source>
</reference>
<dbReference type="Pfam" id="PF00570">
    <property type="entry name" value="HRDC"/>
    <property type="match status" value="1"/>
</dbReference>
<dbReference type="GO" id="GO:0071035">
    <property type="term" value="P:nuclear polyadenylation-dependent rRNA catabolic process"/>
    <property type="evidence" value="ECO:0007669"/>
    <property type="project" value="TreeGrafter"/>
</dbReference>
<protein>
    <submittedName>
        <fullName evidence="4">Rrp6-like</fullName>
    </submittedName>
</protein>
<dbReference type="EMBL" id="JABWDY010014994">
    <property type="protein sequence ID" value="KAF5197198.1"/>
    <property type="molecule type" value="Genomic_DNA"/>
</dbReference>
<dbReference type="PANTHER" id="PTHR12124">
    <property type="entry name" value="POLYMYOSITIS/SCLERODERMA AUTOANTIGEN-RELATED"/>
    <property type="match status" value="1"/>
</dbReference>
<dbReference type="Gene3D" id="1.10.150.80">
    <property type="entry name" value="HRDC domain"/>
    <property type="match status" value="1"/>
</dbReference>
<sequence>MQISTRFEDFVVDTLKLHAHIGPHLREVFKDPSKKKVMHGANQDIMWLQRDFGIYVCNMFDTGQASRVLNLERNSLEYLLHHYCGVTANIEYQSADWRLRPIPAEMLKYAREDTHYLLHIYDLMKGAEFNSQQLAVVAGLCEWRDGVARAEDESTGFILPNKALVEIARHMPLAAGKLRRLLSSKHSYVERNLGSVVSIIKRSIENASAFESVAEQLQNARTEMALAKSPVVADESEALTDVDYPSEGETVSVSPQECITGESTNRVIMKKAKCPTASLYVKEDPLVLARSTVEIGTCGPKSLLNHSEEVGQVKKEQNGNLVELPQEKFVHPGQVGGATMKVSALQSTDIVNTEATVRVLKKPNCAFGALLGNSASKRKLSSDPKVEIKFEEIKSSVTLPFHSFCGGSGQSELLSRENTSL</sequence>
<keyword evidence="2" id="KW-0539">Nucleus</keyword>
<dbReference type="GO" id="GO:0000166">
    <property type="term" value="F:nucleotide binding"/>
    <property type="evidence" value="ECO:0007669"/>
    <property type="project" value="InterPro"/>
</dbReference>
<dbReference type="InterPro" id="IPR036397">
    <property type="entry name" value="RNaseH_sf"/>
</dbReference>
<dbReference type="InterPro" id="IPR044876">
    <property type="entry name" value="HRDC_dom_sf"/>
</dbReference>
<name>A0A7J6WJR0_THATH</name>
<dbReference type="OrthoDB" id="2250022at2759"/>
<dbReference type="GO" id="GO:0000175">
    <property type="term" value="F:3'-5'-RNA exonuclease activity"/>
    <property type="evidence" value="ECO:0007669"/>
    <property type="project" value="InterPro"/>
</dbReference>
<evidence type="ECO:0000256" key="1">
    <source>
        <dbReference type="ARBA" id="ARBA00004123"/>
    </source>
</evidence>
<dbReference type="SMART" id="SM00474">
    <property type="entry name" value="35EXOc"/>
    <property type="match status" value="1"/>
</dbReference>
<dbReference type="GO" id="GO:0005730">
    <property type="term" value="C:nucleolus"/>
    <property type="evidence" value="ECO:0007669"/>
    <property type="project" value="TreeGrafter"/>
</dbReference>
<dbReference type="GO" id="GO:0071039">
    <property type="term" value="P:nuclear polyadenylation-dependent CUT catabolic process"/>
    <property type="evidence" value="ECO:0007669"/>
    <property type="project" value="TreeGrafter"/>
</dbReference>
<dbReference type="Gene3D" id="3.30.420.10">
    <property type="entry name" value="Ribonuclease H-like superfamily/Ribonuclease H"/>
    <property type="match status" value="1"/>
</dbReference>
<gene>
    <name evidence="4" type="ORF">FRX31_013223</name>
</gene>
<evidence type="ECO:0000313" key="5">
    <source>
        <dbReference type="Proteomes" id="UP000554482"/>
    </source>
</evidence>
<proteinExistence type="predicted"/>
<organism evidence="4 5">
    <name type="scientific">Thalictrum thalictroides</name>
    <name type="common">Rue-anemone</name>
    <name type="synonym">Anemone thalictroides</name>
    <dbReference type="NCBI Taxonomy" id="46969"/>
    <lineage>
        <taxon>Eukaryota</taxon>
        <taxon>Viridiplantae</taxon>
        <taxon>Streptophyta</taxon>
        <taxon>Embryophyta</taxon>
        <taxon>Tracheophyta</taxon>
        <taxon>Spermatophyta</taxon>
        <taxon>Magnoliopsida</taxon>
        <taxon>Ranunculales</taxon>
        <taxon>Ranunculaceae</taxon>
        <taxon>Thalictroideae</taxon>
        <taxon>Thalictrum</taxon>
    </lineage>
</organism>